<accession>A0A149QS77</accession>
<evidence type="ECO:0000313" key="2">
    <source>
        <dbReference type="Proteomes" id="UP000075573"/>
    </source>
</evidence>
<dbReference type="RefSeq" id="WP_062497314.1">
    <property type="nucleotide sequence ID" value="NZ_LHZB01000118.1"/>
</dbReference>
<dbReference type="PATRIC" id="fig|442.7.peg.3310"/>
<comment type="caution">
    <text evidence="1">The sequence shown here is derived from an EMBL/GenBank/DDBJ whole genome shotgun (WGS) entry which is preliminary data.</text>
</comment>
<dbReference type="AlphaFoldDB" id="A0A149QS77"/>
<dbReference type="Proteomes" id="UP000075573">
    <property type="component" value="Unassembled WGS sequence"/>
</dbReference>
<gene>
    <name evidence="1" type="ORF">AD929_12440</name>
</gene>
<name>A0A149QS77_9PROT</name>
<sequence length="163" mass="17651">MSTPTRIHLFVHGSPRDTAAYVEQLNLLRSGFATGPVRAVPGVTDANGHSPGGEHVRIVYDSDRSHDSQERTAARLATHEGSPVVVAQTLTGIPVDEGYSISDVHARGETVRTVMLTADDFMASWGEDFDEADAIQSLLVACEDARFACLDDMRDADRPRPGF</sequence>
<dbReference type="EMBL" id="LHZB01000118">
    <property type="protein sequence ID" value="KXV00034.1"/>
    <property type="molecule type" value="Genomic_DNA"/>
</dbReference>
<proteinExistence type="predicted"/>
<evidence type="ECO:0000313" key="1">
    <source>
        <dbReference type="EMBL" id="KXV00034.1"/>
    </source>
</evidence>
<organism evidence="1 2">
    <name type="scientific">Gluconobacter potus</name>
    <dbReference type="NCBI Taxonomy" id="2724927"/>
    <lineage>
        <taxon>Bacteria</taxon>
        <taxon>Pseudomonadati</taxon>
        <taxon>Pseudomonadota</taxon>
        <taxon>Alphaproteobacteria</taxon>
        <taxon>Acetobacterales</taxon>
        <taxon>Acetobacteraceae</taxon>
        <taxon>Gluconobacter</taxon>
    </lineage>
</organism>
<reference evidence="1 2" key="1">
    <citation type="submission" date="2015-06" db="EMBL/GenBank/DDBJ databases">
        <title>Improved classification and identification of acetic acid bacteria using matrix-assisted laser desorption/ionization time-of-flight mass spectrometry; Gluconobacter nephelii and Gluconobacter uchimurae are later heterotypic synonyms of Gluconobacter japonicus and Gluconobacter oxydans, respectively.</title>
        <authorList>
            <person name="Li L."/>
            <person name="Cleenwerck I."/>
            <person name="De Vuyst L."/>
            <person name="Vandamme P."/>
        </authorList>
    </citation>
    <scope>NUCLEOTIDE SEQUENCE [LARGE SCALE GENOMIC DNA]</scope>
    <source>
        <strain evidence="1 2">LMG 1764</strain>
    </source>
</reference>
<protein>
    <submittedName>
        <fullName evidence="1">Uncharacterized protein</fullName>
    </submittedName>
</protein>